<keyword evidence="6" id="KW-1185">Reference proteome</keyword>
<dbReference type="SMART" id="SM00345">
    <property type="entry name" value="HTH_GNTR"/>
    <property type="match status" value="1"/>
</dbReference>
<name>A0A4Z0BGD7_9BURK</name>
<dbReference type="SUPFAM" id="SSF46785">
    <property type="entry name" value="Winged helix' DNA-binding domain"/>
    <property type="match status" value="1"/>
</dbReference>
<dbReference type="GO" id="GO:0003700">
    <property type="term" value="F:DNA-binding transcription factor activity"/>
    <property type="evidence" value="ECO:0007669"/>
    <property type="project" value="InterPro"/>
</dbReference>
<dbReference type="InterPro" id="IPR011711">
    <property type="entry name" value="GntR_C"/>
</dbReference>
<dbReference type="PRINTS" id="PR00035">
    <property type="entry name" value="HTHGNTR"/>
</dbReference>
<evidence type="ECO:0000259" key="4">
    <source>
        <dbReference type="PROSITE" id="PS50949"/>
    </source>
</evidence>
<dbReference type="Pfam" id="PF07729">
    <property type="entry name" value="FCD"/>
    <property type="match status" value="1"/>
</dbReference>
<dbReference type="Pfam" id="PF00392">
    <property type="entry name" value="GntR"/>
    <property type="match status" value="1"/>
</dbReference>
<dbReference type="CDD" id="cd07377">
    <property type="entry name" value="WHTH_GntR"/>
    <property type="match status" value="1"/>
</dbReference>
<comment type="caution">
    <text evidence="5">The sequence shown here is derived from an EMBL/GenBank/DDBJ whole genome shotgun (WGS) entry which is preliminary data.</text>
</comment>
<dbReference type="GO" id="GO:0003677">
    <property type="term" value="F:DNA binding"/>
    <property type="evidence" value="ECO:0007669"/>
    <property type="project" value="UniProtKB-KW"/>
</dbReference>
<dbReference type="AlphaFoldDB" id="A0A4Z0BGD7"/>
<dbReference type="EMBL" id="SMLL01000007">
    <property type="protein sequence ID" value="TFY97449.1"/>
    <property type="molecule type" value="Genomic_DNA"/>
</dbReference>
<dbReference type="Gene3D" id="1.10.10.10">
    <property type="entry name" value="Winged helix-like DNA-binding domain superfamily/Winged helix DNA-binding domain"/>
    <property type="match status" value="1"/>
</dbReference>
<proteinExistence type="predicted"/>
<dbReference type="OrthoDB" id="9799812at2"/>
<dbReference type="Proteomes" id="UP000297564">
    <property type="component" value="Unassembled WGS sequence"/>
</dbReference>
<keyword evidence="1" id="KW-0805">Transcription regulation</keyword>
<reference evidence="5 6" key="1">
    <citation type="submission" date="2019-03" db="EMBL/GenBank/DDBJ databases">
        <title>Ramlibacter rhizophilus CCTCC AB2015357, whole genome shotgun sequence.</title>
        <authorList>
            <person name="Zhang X."/>
            <person name="Feng G."/>
            <person name="Zhu H."/>
        </authorList>
    </citation>
    <scope>NUCLEOTIDE SEQUENCE [LARGE SCALE GENOMIC DNA]</scope>
    <source>
        <strain evidence="5 6">CCTCC AB2015357</strain>
    </source>
</reference>
<dbReference type="SMART" id="SM00895">
    <property type="entry name" value="FCD"/>
    <property type="match status" value="1"/>
</dbReference>
<evidence type="ECO:0000313" key="6">
    <source>
        <dbReference type="Proteomes" id="UP000297564"/>
    </source>
</evidence>
<protein>
    <submittedName>
        <fullName evidence="5">GntR family transcriptional regulator</fullName>
    </submittedName>
</protein>
<evidence type="ECO:0000256" key="1">
    <source>
        <dbReference type="ARBA" id="ARBA00023015"/>
    </source>
</evidence>
<dbReference type="Gene3D" id="1.20.120.530">
    <property type="entry name" value="GntR ligand-binding domain-like"/>
    <property type="match status" value="1"/>
</dbReference>
<evidence type="ECO:0000313" key="5">
    <source>
        <dbReference type="EMBL" id="TFY97449.1"/>
    </source>
</evidence>
<keyword evidence="3" id="KW-0804">Transcription</keyword>
<dbReference type="InterPro" id="IPR036390">
    <property type="entry name" value="WH_DNA-bd_sf"/>
</dbReference>
<organism evidence="5 6">
    <name type="scientific">Ramlibacter rhizophilus</name>
    <dbReference type="NCBI Taxonomy" id="1781167"/>
    <lineage>
        <taxon>Bacteria</taxon>
        <taxon>Pseudomonadati</taxon>
        <taxon>Pseudomonadota</taxon>
        <taxon>Betaproteobacteria</taxon>
        <taxon>Burkholderiales</taxon>
        <taxon>Comamonadaceae</taxon>
        <taxon>Ramlibacter</taxon>
    </lineage>
</organism>
<dbReference type="PROSITE" id="PS50949">
    <property type="entry name" value="HTH_GNTR"/>
    <property type="match status" value="1"/>
</dbReference>
<sequence length="226" mass="25821">MSSLPSLVRSESLAQQAWHTIRRAIRDGKLARGQFFSETTLAESLGVSRTPVREALLNLFRDGVVEIVPKRGYRLVELDDEAISEIRLLRVALEQLVVARLCETATPADIRELRTILKGKGRSQEDMYTIDEAFHIRMAELARLFHIRRELLGVRGKMYLIASGTRVTALRNEKVVAEHAELLDALEARDCRRARRVVTEHVERSVDAFVAARDQLRQQERLQRLA</sequence>
<dbReference type="InterPro" id="IPR036388">
    <property type="entry name" value="WH-like_DNA-bd_sf"/>
</dbReference>
<evidence type="ECO:0000256" key="2">
    <source>
        <dbReference type="ARBA" id="ARBA00023125"/>
    </source>
</evidence>
<feature type="domain" description="HTH gntR-type" evidence="4">
    <location>
        <begin position="11"/>
        <end position="78"/>
    </location>
</feature>
<keyword evidence="2" id="KW-0238">DNA-binding</keyword>
<dbReference type="InterPro" id="IPR008920">
    <property type="entry name" value="TF_FadR/GntR_C"/>
</dbReference>
<dbReference type="PANTHER" id="PTHR43537:SF5">
    <property type="entry name" value="UXU OPERON TRANSCRIPTIONAL REGULATOR"/>
    <property type="match status" value="1"/>
</dbReference>
<accession>A0A4Z0BGD7</accession>
<gene>
    <name evidence="5" type="ORF">EZ242_18170</name>
</gene>
<evidence type="ECO:0000256" key="3">
    <source>
        <dbReference type="ARBA" id="ARBA00023163"/>
    </source>
</evidence>
<dbReference type="SUPFAM" id="SSF48008">
    <property type="entry name" value="GntR ligand-binding domain-like"/>
    <property type="match status" value="1"/>
</dbReference>
<dbReference type="InterPro" id="IPR000524">
    <property type="entry name" value="Tscrpt_reg_HTH_GntR"/>
</dbReference>
<dbReference type="PANTHER" id="PTHR43537">
    <property type="entry name" value="TRANSCRIPTIONAL REGULATOR, GNTR FAMILY"/>
    <property type="match status" value="1"/>
</dbReference>
<dbReference type="RefSeq" id="WP_135286615.1">
    <property type="nucleotide sequence ID" value="NZ_SMLL01000007.1"/>
</dbReference>